<dbReference type="PRINTS" id="PR00368">
    <property type="entry name" value="FADPNR"/>
</dbReference>
<dbReference type="EMBL" id="PQXN01000015">
    <property type="protein sequence ID" value="TGO63095.1"/>
    <property type="molecule type" value="Genomic_DNA"/>
</dbReference>
<reference evidence="11 12" key="1">
    <citation type="submission" date="2017-12" db="EMBL/GenBank/DDBJ databases">
        <title>Comparative genomics of Botrytis spp.</title>
        <authorList>
            <person name="Valero-Jimenez C.A."/>
            <person name="Tapia P."/>
            <person name="Veloso J."/>
            <person name="Silva-Moreno E."/>
            <person name="Staats M."/>
            <person name="Valdes J.H."/>
            <person name="Van Kan J.A.L."/>
        </authorList>
    </citation>
    <scope>NUCLEOTIDE SEQUENCE [LARGE SCALE GENOMIC DNA]</scope>
    <source>
        <strain evidence="11 12">MUCL11595</strain>
    </source>
</reference>
<evidence type="ECO:0000256" key="2">
    <source>
        <dbReference type="ARBA" id="ARBA00004924"/>
    </source>
</evidence>
<name>A0A4Z1IP35_9HELO</name>
<evidence type="ECO:0000256" key="3">
    <source>
        <dbReference type="ARBA" id="ARBA00007588"/>
    </source>
</evidence>
<accession>A0A4Z1IP35</accession>
<comment type="similarity">
    <text evidence="3">Belongs to the lysine N(6)-hydroxylase/L-ornithine N(5)-oxygenase family.</text>
</comment>
<keyword evidence="12" id="KW-1185">Reference proteome</keyword>
<evidence type="ECO:0000256" key="4">
    <source>
        <dbReference type="ARBA" id="ARBA00012881"/>
    </source>
</evidence>
<dbReference type="Proteomes" id="UP000297527">
    <property type="component" value="Unassembled WGS sequence"/>
</dbReference>
<dbReference type="Gene3D" id="3.50.50.60">
    <property type="entry name" value="FAD/NAD(P)-binding domain"/>
    <property type="match status" value="1"/>
</dbReference>
<dbReference type="PANTHER" id="PTHR42802:SF1">
    <property type="entry name" value="L-ORNITHINE N(5)-MONOOXYGENASE"/>
    <property type="match status" value="1"/>
</dbReference>
<comment type="caution">
    <text evidence="11">The sequence shown here is derived from an EMBL/GenBank/DDBJ whole genome shotgun (WGS) entry which is preliminary data.</text>
</comment>
<dbReference type="EC" id="1.14.13.196" evidence="4"/>
<evidence type="ECO:0000256" key="6">
    <source>
        <dbReference type="ARBA" id="ARBA00022827"/>
    </source>
</evidence>
<gene>
    <name evidence="11" type="ORF">BCON_0015g00240</name>
</gene>
<dbReference type="InterPro" id="IPR025700">
    <property type="entry name" value="Lys/Orn_oxygenase"/>
</dbReference>
<protein>
    <recommendedName>
        <fullName evidence="4">L-ornithine N(5)-monooxygenase [NAD(P)H]</fullName>
        <ecNumber evidence="4">1.14.13.196</ecNumber>
    </recommendedName>
</protein>
<evidence type="ECO:0000313" key="11">
    <source>
        <dbReference type="EMBL" id="TGO63095.1"/>
    </source>
</evidence>
<dbReference type="InterPro" id="IPR036188">
    <property type="entry name" value="FAD/NAD-bd_sf"/>
</dbReference>
<evidence type="ECO:0000256" key="1">
    <source>
        <dbReference type="ARBA" id="ARBA00001974"/>
    </source>
</evidence>
<comment type="catalytic activity">
    <reaction evidence="9">
        <text>L-ornithine + NADPH + O2 = N(5)-hydroxy-L-ornithine + NADP(+) + H2O</text>
        <dbReference type="Rhea" id="RHEA:41508"/>
        <dbReference type="ChEBI" id="CHEBI:15377"/>
        <dbReference type="ChEBI" id="CHEBI:15379"/>
        <dbReference type="ChEBI" id="CHEBI:46911"/>
        <dbReference type="ChEBI" id="CHEBI:57783"/>
        <dbReference type="ChEBI" id="CHEBI:58349"/>
        <dbReference type="ChEBI" id="CHEBI:78275"/>
        <dbReference type="EC" id="1.14.13.196"/>
    </reaction>
</comment>
<evidence type="ECO:0000256" key="9">
    <source>
        <dbReference type="ARBA" id="ARBA00047598"/>
    </source>
</evidence>
<comment type="catalytic activity">
    <reaction evidence="10">
        <text>L-ornithine + NADH + O2 = N(5)-hydroxy-L-ornithine + NAD(+) + H2O</text>
        <dbReference type="Rhea" id="RHEA:41512"/>
        <dbReference type="ChEBI" id="CHEBI:15377"/>
        <dbReference type="ChEBI" id="CHEBI:15379"/>
        <dbReference type="ChEBI" id="CHEBI:46911"/>
        <dbReference type="ChEBI" id="CHEBI:57540"/>
        <dbReference type="ChEBI" id="CHEBI:57945"/>
        <dbReference type="ChEBI" id="CHEBI:78275"/>
        <dbReference type="EC" id="1.14.13.196"/>
    </reaction>
</comment>
<organism evidence="11 12">
    <name type="scientific">Botryotinia convoluta</name>
    <dbReference type="NCBI Taxonomy" id="54673"/>
    <lineage>
        <taxon>Eukaryota</taxon>
        <taxon>Fungi</taxon>
        <taxon>Dikarya</taxon>
        <taxon>Ascomycota</taxon>
        <taxon>Pezizomycotina</taxon>
        <taxon>Leotiomycetes</taxon>
        <taxon>Helotiales</taxon>
        <taxon>Sclerotiniaceae</taxon>
        <taxon>Botryotinia</taxon>
    </lineage>
</organism>
<keyword evidence="8" id="KW-0560">Oxidoreductase</keyword>
<evidence type="ECO:0000256" key="8">
    <source>
        <dbReference type="ARBA" id="ARBA00023002"/>
    </source>
</evidence>
<dbReference type="Pfam" id="PF13434">
    <property type="entry name" value="Lys_Orn_oxgnase"/>
    <property type="match status" value="1"/>
</dbReference>
<dbReference type="GO" id="GO:0006879">
    <property type="term" value="P:intracellular iron ion homeostasis"/>
    <property type="evidence" value="ECO:0007669"/>
    <property type="project" value="TreeGrafter"/>
</dbReference>
<evidence type="ECO:0000256" key="5">
    <source>
        <dbReference type="ARBA" id="ARBA00022630"/>
    </source>
</evidence>
<sequence length="518" mass="56648">MAPSAISTGNSPEGLRPVAINGEKLMSSLKMNNLSLSPEETLTSNSSTETLDLICVGFGPASLAIAIALHDAYSKSSLPPPKVLFLEKQSEFAWHAGMQIPGARMQISFLKDLATPRDPRSKFTFINYLHSKGRLNTFINLSTFLPSRMEYEDYLRWCASHFEKQGCVKYGANVESVVPSSPSAEDGKIPGFTISSSSSSGETVTHAAKNVVIAVGGKAIIPPVLQNKPCVLHSSQYATSIGKIEKLQKETRKPLRFAVIGSGQSAAEIYNDLWERFGEETGVTVKLIVKGQSLRPSDDSPLHKTETRSVNEIFDPDRVTPHYNRPSNLRAAGIVLDRATNYGVVRLELLEHLYNKLYIQRIKCERTGATPRAAIVVNRRVIQATASPSNDSLRLKIVTEEGAEKEEEELDVDYIFTATGYRRDAHVEILRGCEELATGEGSDVKGENGPVKGKWGVTRDYRVKVVDGKVQNGAGIWLQGCNESTHGLSDSLLSILAIRGGELVQSMFGEQLAQEAQN</sequence>
<comment type="cofactor">
    <cofactor evidence="1">
        <name>FAD</name>
        <dbReference type="ChEBI" id="CHEBI:57692"/>
    </cofactor>
</comment>
<evidence type="ECO:0000313" key="12">
    <source>
        <dbReference type="Proteomes" id="UP000297527"/>
    </source>
</evidence>
<dbReference type="OrthoDB" id="3519933at2759"/>
<proteinExistence type="inferred from homology"/>
<keyword evidence="7" id="KW-0521">NADP</keyword>
<evidence type="ECO:0000256" key="7">
    <source>
        <dbReference type="ARBA" id="ARBA00022857"/>
    </source>
</evidence>
<dbReference type="GO" id="GO:0016491">
    <property type="term" value="F:oxidoreductase activity"/>
    <property type="evidence" value="ECO:0007669"/>
    <property type="project" value="UniProtKB-KW"/>
</dbReference>
<comment type="pathway">
    <text evidence="2">Siderophore biosynthesis.</text>
</comment>
<evidence type="ECO:0000256" key="10">
    <source>
        <dbReference type="ARBA" id="ARBA00049248"/>
    </source>
</evidence>
<dbReference type="AlphaFoldDB" id="A0A4Z1IP35"/>
<dbReference type="PANTHER" id="PTHR42802">
    <property type="entry name" value="MONOOXYGENASE"/>
    <property type="match status" value="1"/>
</dbReference>
<dbReference type="SUPFAM" id="SSF51905">
    <property type="entry name" value="FAD/NAD(P)-binding domain"/>
    <property type="match status" value="1"/>
</dbReference>
<keyword evidence="6" id="KW-0274">FAD</keyword>
<keyword evidence="5" id="KW-0285">Flavoprotein</keyword>